<keyword evidence="3" id="KW-1133">Transmembrane helix</keyword>
<accession>A0A4Q8BE45</accession>
<dbReference type="EMBL" id="SHLD01000001">
    <property type="protein sequence ID" value="RZU76190.1"/>
    <property type="molecule type" value="Genomic_DNA"/>
</dbReference>
<evidence type="ECO:0000256" key="1">
    <source>
        <dbReference type="ARBA" id="ARBA00023015"/>
    </source>
</evidence>
<dbReference type="InterPro" id="IPR041916">
    <property type="entry name" value="Anti_sigma_zinc_sf"/>
</dbReference>
<keyword evidence="3" id="KW-0812">Transmembrane</keyword>
<evidence type="ECO:0000256" key="3">
    <source>
        <dbReference type="SAM" id="Phobius"/>
    </source>
</evidence>
<evidence type="ECO:0000313" key="5">
    <source>
        <dbReference type="Proteomes" id="UP000294114"/>
    </source>
</evidence>
<keyword evidence="2" id="KW-0804">Transcription</keyword>
<protein>
    <submittedName>
        <fullName evidence="4">Uncharacterized protein</fullName>
    </submittedName>
</protein>
<comment type="caution">
    <text evidence="4">The sequence shown here is derived from an EMBL/GenBank/DDBJ whole genome shotgun (WGS) entry which is preliminary data.</text>
</comment>
<evidence type="ECO:0000256" key="2">
    <source>
        <dbReference type="ARBA" id="ARBA00023163"/>
    </source>
</evidence>
<feature type="transmembrane region" description="Helical" evidence="3">
    <location>
        <begin position="93"/>
        <end position="114"/>
    </location>
</feature>
<gene>
    <name evidence="4" type="ORF">EV384_4820</name>
</gene>
<keyword evidence="3" id="KW-0472">Membrane</keyword>
<keyword evidence="1" id="KW-0805">Transcription regulation</keyword>
<evidence type="ECO:0000313" key="4">
    <source>
        <dbReference type="EMBL" id="RZU76190.1"/>
    </source>
</evidence>
<dbReference type="Gene3D" id="1.10.10.1320">
    <property type="entry name" value="Anti-sigma factor, zinc-finger domain"/>
    <property type="match status" value="1"/>
</dbReference>
<keyword evidence="5" id="KW-1185">Reference proteome</keyword>
<sequence>MNELPQCRDVHGLLPELATGAAAGDDRAWALAHVSRCQDCRRDLNQLTTAADAVLLLAPSVEPPPRFESTVLARLDAASTPPPRRRLLARRRVVAALAFAVCMLVAAGGGALYVQSRTAEDRRLAEQYRQTLAVANGRYLKATTLTTADARPAGTVFLYQGNPSWLLVTVTTAPADGAYSVLAVDRAGAAHAIGTCQVINRTGTFGYRLRMAVAEVSEIRLQSTDALLRATR</sequence>
<proteinExistence type="predicted"/>
<name>A0A4Q8BE45_9ACTN</name>
<organism evidence="4 5">
    <name type="scientific">Micromonospora kangleipakensis</name>
    <dbReference type="NCBI Taxonomy" id="1077942"/>
    <lineage>
        <taxon>Bacteria</taxon>
        <taxon>Bacillati</taxon>
        <taxon>Actinomycetota</taxon>
        <taxon>Actinomycetes</taxon>
        <taxon>Micromonosporales</taxon>
        <taxon>Micromonosporaceae</taxon>
        <taxon>Micromonospora</taxon>
    </lineage>
</organism>
<dbReference type="Proteomes" id="UP000294114">
    <property type="component" value="Unassembled WGS sequence"/>
</dbReference>
<reference evidence="4 5" key="1">
    <citation type="submission" date="2019-02" db="EMBL/GenBank/DDBJ databases">
        <title>Sequencing the genomes of 1000 actinobacteria strains.</title>
        <authorList>
            <person name="Klenk H.-P."/>
        </authorList>
    </citation>
    <scope>NUCLEOTIDE SEQUENCE [LARGE SCALE GENOMIC DNA]</scope>
    <source>
        <strain evidence="4 5">DSM 45612</strain>
    </source>
</reference>
<dbReference type="AlphaFoldDB" id="A0A4Q8BE45"/>